<evidence type="ECO:0000256" key="3">
    <source>
        <dbReference type="ARBA" id="ARBA00022723"/>
    </source>
</evidence>
<dbReference type="NCBIfam" id="NF006757">
    <property type="entry name" value="PRK09277.1"/>
    <property type="match status" value="1"/>
</dbReference>
<evidence type="ECO:0000313" key="9">
    <source>
        <dbReference type="EMBL" id="MBB5837823.1"/>
    </source>
</evidence>
<evidence type="ECO:0000256" key="1">
    <source>
        <dbReference type="ARBA" id="ARBA00001966"/>
    </source>
</evidence>
<dbReference type="AlphaFoldDB" id="A0A7W9JAE0"/>
<dbReference type="Pfam" id="PF00694">
    <property type="entry name" value="Aconitase_C"/>
    <property type="match status" value="1"/>
</dbReference>
<evidence type="ECO:0000256" key="4">
    <source>
        <dbReference type="ARBA" id="ARBA00023004"/>
    </source>
</evidence>
<protein>
    <submittedName>
        <fullName evidence="9">Aconitate hydratase</fullName>
        <ecNumber evidence="9">4.2.1.3</ecNumber>
    </submittedName>
</protein>
<keyword evidence="5" id="KW-0411">Iron-sulfur</keyword>
<name>A0A7W9JAE0_9ACTN</name>
<dbReference type="FunFam" id="3.20.19.10:FF:000001">
    <property type="entry name" value="Aconitate hydratase"/>
    <property type="match status" value="1"/>
</dbReference>
<dbReference type="GO" id="GO:0003994">
    <property type="term" value="F:aconitate hydratase activity"/>
    <property type="evidence" value="ECO:0007669"/>
    <property type="project" value="UniProtKB-EC"/>
</dbReference>
<dbReference type="Pfam" id="PF00330">
    <property type="entry name" value="Aconitase"/>
    <property type="match status" value="1"/>
</dbReference>
<proteinExistence type="inferred from homology"/>
<keyword evidence="6 9" id="KW-0456">Lyase</keyword>
<dbReference type="PRINTS" id="PR00415">
    <property type="entry name" value="ACONITASE"/>
</dbReference>
<dbReference type="InterPro" id="IPR015931">
    <property type="entry name" value="Acnase/IPM_dHydase_lsu_aba_1/3"/>
</dbReference>
<dbReference type="GO" id="GO:0006099">
    <property type="term" value="P:tricarboxylic acid cycle"/>
    <property type="evidence" value="ECO:0007669"/>
    <property type="project" value="UniProtKB-UniPathway"/>
</dbReference>
<feature type="domain" description="Aconitase A/isopropylmalate dehydratase small subunit swivel" evidence="8">
    <location>
        <begin position="629"/>
        <end position="744"/>
    </location>
</feature>
<dbReference type="InterPro" id="IPR036008">
    <property type="entry name" value="Aconitase_4Fe-4S_dom"/>
</dbReference>
<comment type="similarity">
    <text evidence="2">Belongs to the aconitase/IPM isomerase family.</text>
</comment>
<evidence type="ECO:0000256" key="6">
    <source>
        <dbReference type="ARBA" id="ARBA00023239"/>
    </source>
</evidence>
<comment type="cofactor">
    <cofactor evidence="1">
        <name>[4Fe-4S] cluster</name>
        <dbReference type="ChEBI" id="CHEBI:49883"/>
    </cofactor>
</comment>
<dbReference type="InterPro" id="IPR000573">
    <property type="entry name" value="AconitaseA/IPMdHydase_ssu_swvl"/>
</dbReference>
<dbReference type="PROSITE" id="PS01244">
    <property type="entry name" value="ACONITASE_2"/>
    <property type="match status" value="1"/>
</dbReference>
<gene>
    <name evidence="9" type="ORF">HDA39_004557</name>
</gene>
<accession>A0A7W9JAE0</accession>
<dbReference type="PANTHER" id="PTHR11670">
    <property type="entry name" value="ACONITASE/IRON-RESPONSIVE ELEMENT FAMILY MEMBER"/>
    <property type="match status" value="1"/>
</dbReference>
<dbReference type="GO" id="GO:0051536">
    <property type="term" value="F:iron-sulfur cluster binding"/>
    <property type="evidence" value="ECO:0007669"/>
    <property type="project" value="UniProtKB-KW"/>
</dbReference>
<dbReference type="RefSeq" id="WP_184798137.1">
    <property type="nucleotide sequence ID" value="NZ_JACHMY010000001.1"/>
</dbReference>
<evidence type="ECO:0000256" key="2">
    <source>
        <dbReference type="ARBA" id="ARBA00007185"/>
    </source>
</evidence>
<comment type="caution">
    <text evidence="9">The sequence shown here is derived from an EMBL/GenBank/DDBJ whole genome shotgun (WGS) entry which is preliminary data.</text>
</comment>
<dbReference type="Gene3D" id="6.10.190.10">
    <property type="match status" value="1"/>
</dbReference>
<dbReference type="EMBL" id="JACHMY010000001">
    <property type="protein sequence ID" value="MBB5837823.1"/>
    <property type="molecule type" value="Genomic_DNA"/>
</dbReference>
<dbReference type="PROSITE" id="PS00450">
    <property type="entry name" value="ACONITASE_1"/>
    <property type="match status" value="1"/>
</dbReference>
<keyword evidence="3" id="KW-0479">Metal-binding</keyword>
<dbReference type="Gene3D" id="3.20.19.10">
    <property type="entry name" value="Aconitase, domain 4"/>
    <property type="match status" value="1"/>
</dbReference>
<evidence type="ECO:0000259" key="7">
    <source>
        <dbReference type="Pfam" id="PF00330"/>
    </source>
</evidence>
<dbReference type="NCBIfam" id="NF009520">
    <property type="entry name" value="PRK12881.1"/>
    <property type="match status" value="1"/>
</dbReference>
<reference evidence="9 10" key="1">
    <citation type="submission" date="2020-08" db="EMBL/GenBank/DDBJ databases">
        <title>Sequencing the genomes of 1000 actinobacteria strains.</title>
        <authorList>
            <person name="Klenk H.-P."/>
        </authorList>
    </citation>
    <scope>NUCLEOTIDE SEQUENCE [LARGE SCALE GENOMIC DNA]</scope>
    <source>
        <strain evidence="9 10">DSM 28967</strain>
    </source>
</reference>
<dbReference type="UniPathway" id="UPA00946"/>
<dbReference type="InterPro" id="IPR006249">
    <property type="entry name" value="Aconitase/IRP2"/>
</dbReference>
<keyword evidence="10" id="KW-1185">Reference proteome</keyword>
<evidence type="ECO:0000259" key="8">
    <source>
        <dbReference type="Pfam" id="PF00694"/>
    </source>
</evidence>
<dbReference type="SUPFAM" id="SSF53732">
    <property type="entry name" value="Aconitase iron-sulfur domain"/>
    <property type="match status" value="1"/>
</dbReference>
<dbReference type="InterPro" id="IPR018136">
    <property type="entry name" value="Aconitase_4Fe-4S_BS"/>
</dbReference>
<evidence type="ECO:0000256" key="5">
    <source>
        <dbReference type="ARBA" id="ARBA00023014"/>
    </source>
</evidence>
<dbReference type="InterPro" id="IPR001030">
    <property type="entry name" value="Acoase/IPM_deHydtase_lsu_aba"/>
</dbReference>
<dbReference type="Gene3D" id="3.30.499.10">
    <property type="entry name" value="Aconitase, domain 3"/>
    <property type="match status" value="2"/>
</dbReference>
<dbReference type="InterPro" id="IPR015928">
    <property type="entry name" value="Aconitase/3IPM_dehydase_swvl"/>
</dbReference>
<dbReference type="GO" id="GO:0046872">
    <property type="term" value="F:metal ion binding"/>
    <property type="evidence" value="ECO:0007669"/>
    <property type="project" value="UniProtKB-KW"/>
</dbReference>
<evidence type="ECO:0000313" key="10">
    <source>
        <dbReference type="Proteomes" id="UP000549971"/>
    </source>
</evidence>
<dbReference type="SUPFAM" id="SSF52016">
    <property type="entry name" value="LeuD/IlvD-like"/>
    <property type="match status" value="1"/>
</dbReference>
<dbReference type="UniPathway" id="UPA00223">
    <property type="reaction ID" value="UER00718"/>
</dbReference>
<sequence length="808" mass="87595">MIGPDYQPLRWIAPEHLPRTLRILLENALRHGTASDVLANWVPGATGEIEVYPSRVFLHDTNGVPVLADLAAMRDAMVELGGDPARVDPLVPAELVVDHSVIADVFGRPDAMQRNVELEYRRNGERYRFLRWGQQAFEQLKVVPPGAGIMHQVNLEKLARVVEVRDGKAFPDLCLGTDSHTTMVNGLGVLGWGIGGIEAEAALLGQSVSMVIPKVVGVRLVGALPAGSTATDLVLTITERLRAHGVVGKLVEFHGPALADLPVPDRATIANMSPEFGSTVAWFPIDERTLDYLRFTGRDHVDLVENYAKEQGLWHDTTKILYDEELVIDLAEVVPSIAGPNRPNQRIALTEVAHDKSSGEGLSDDSVVIAAITSCTNTSNPSVMVAAGLVAKKAVELGLETKPWVKTTLSPGSKVVMDYYAAAGLTPYLEKLGFHLAGFGCMTCIGASGGLADGVTEVVKSNNLSVAAVLSGNRNFESRIQPDVRQNYLASPPLVVAYALAGRLGIDLTAEPIADGVYLKDLWPTQAEIDAVIQSALRPEMFTAAYADVFAGDARWRGLEVDDSTTYPWEDDSTYLRRPPYLEAKVPSDLKNARALVRLGDSVTTDHLSPAGAIPPDSMAGRYLRELGVKELNTYASRRGNHLVMMRGAFANLRLRNQLVDREGGYTTKDGELMSVYDAAEAYKSQNTPVVVVAGKDYGTGSSRDWAAKGPALLGVRAVLAQSFERIHRSNLVGMGILPLEFAASEGDDLTGEHPIDITLGDDGFATVESGGRRYRLRIRLDTPRESEYYRHGGVLPYVLQRLKAGDL</sequence>
<organism evidence="9 10">
    <name type="scientific">Kribbella italica</name>
    <dbReference type="NCBI Taxonomy" id="1540520"/>
    <lineage>
        <taxon>Bacteria</taxon>
        <taxon>Bacillati</taxon>
        <taxon>Actinomycetota</taxon>
        <taxon>Actinomycetes</taxon>
        <taxon>Propionibacteriales</taxon>
        <taxon>Kribbellaceae</taxon>
        <taxon>Kribbella</taxon>
    </lineage>
</organism>
<dbReference type="EC" id="4.2.1.3" evidence="9"/>
<feature type="domain" description="Aconitase/3-isopropylmalate dehydratase large subunit alpha/beta/alpha" evidence="7">
    <location>
        <begin position="46"/>
        <end position="502"/>
    </location>
</feature>
<keyword evidence="4" id="KW-0408">Iron</keyword>
<dbReference type="Proteomes" id="UP000549971">
    <property type="component" value="Unassembled WGS sequence"/>
</dbReference>